<keyword evidence="1" id="KW-0812">Transmembrane</keyword>
<proteinExistence type="predicted"/>
<dbReference type="EMBL" id="CP023422">
    <property type="protein sequence ID" value="ATD62486.1"/>
    <property type="molecule type" value="Genomic_DNA"/>
</dbReference>
<accession>A0A290X0T9</accession>
<protein>
    <recommendedName>
        <fullName evidence="4">Lipoprotein</fullName>
    </recommendedName>
</protein>
<organism evidence="2 3">
    <name type="scientific">Janthinobacterium svalbardensis</name>
    <dbReference type="NCBI Taxonomy" id="368607"/>
    <lineage>
        <taxon>Bacteria</taxon>
        <taxon>Pseudomonadati</taxon>
        <taxon>Pseudomonadota</taxon>
        <taxon>Betaproteobacteria</taxon>
        <taxon>Burkholderiales</taxon>
        <taxon>Oxalobacteraceae</taxon>
        <taxon>Janthinobacterium</taxon>
    </lineage>
</organism>
<evidence type="ECO:0000313" key="2">
    <source>
        <dbReference type="EMBL" id="ATD62486.1"/>
    </source>
</evidence>
<evidence type="ECO:0000313" key="3">
    <source>
        <dbReference type="Proteomes" id="UP000218437"/>
    </source>
</evidence>
<dbReference type="KEGG" id="jsv:CNX70_21810"/>
<keyword evidence="1" id="KW-0472">Membrane</keyword>
<reference evidence="2 3" key="1">
    <citation type="submission" date="2017-09" db="EMBL/GenBank/DDBJ databases">
        <title>Complete genome sequence of Janthinobacterium svalbardensis PAMC 27463.</title>
        <authorList>
            <person name="Cho Y.-J."/>
            <person name="Cho A."/>
            <person name="Kim O.-S."/>
            <person name="Lee J.-I."/>
        </authorList>
    </citation>
    <scope>NUCLEOTIDE SEQUENCE [LARGE SCALE GENOMIC DNA]</scope>
    <source>
        <strain evidence="2 3">PAMC 27463</strain>
    </source>
</reference>
<evidence type="ECO:0008006" key="4">
    <source>
        <dbReference type="Google" id="ProtNLM"/>
    </source>
</evidence>
<gene>
    <name evidence="2" type="ORF">CNX70_21810</name>
</gene>
<keyword evidence="1" id="KW-1133">Transmembrane helix</keyword>
<feature type="transmembrane region" description="Helical" evidence="1">
    <location>
        <begin position="6"/>
        <end position="24"/>
    </location>
</feature>
<name>A0A290X0T9_9BURK</name>
<evidence type="ECO:0000256" key="1">
    <source>
        <dbReference type="SAM" id="Phobius"/>
    </source>
</evidence>
<dbReference type="Proteomes" id="UP000218437">
    <property type="component" value="Chromosome"/>
</dbReference>
<keyword evidence="3" id="KW-1185">Reference proteome</keyword>
<sequence length="86" mass="9762">MRNSLLIIGYFLVIFIIYYPSAFLRRFTKAHCPYSLALLLSACASPPSVQVLDLPPRPVAVAPKEALQPIPPADYFLTQWRKIFKP</sequence>
<dbReference type="AlphaFoldDB" id="A0A290X0T9"/>